<evidence type="ECO:0000313" key="3">
    <source>
        <dbReference type="Proteomes" id="UP000193642"/>
    </source>
</evidence>
<feature type="compositionally biased region" description="Basic and acidic residues" evidence="1">
    <location>
        <begin position="228"/>
        <end position="239"/>
    </location>
</feature>
<dbReference type="InterPro" id="IPR013951">
    <property type="entry name" value="Rxt3"/>
</dbReference>
<dbReference type="EMBL" id="MCGO01000021">
    <property type="protein sequence ID" value="ORY44707.1"/>
    <property type="molecule type" value="Genomic_DNA"/>
</dbReference>
<keyword evidence="3" id="KW-1185">Reference proteome</keyword>
<dbReference type="OrthoDB" id="3596986at2759"/>
<comment type="caution">
    <text evidence="2">The sequence shown here is derived from an EMBL/GenBank/DDBJ whole genome shotgun (WGS) entry which is preliminary data.</text>
</comment>
<feature type="compositionally biased region" description="Polar residues" evidence="1">
    <location>
        <begin position="31"/>
        <end position="45"/>
    </location>
</feature>
<protein>
    <submittedName>
        <fullName evidence="2">Rxt3-domain-containing protein</fullName>
    </submittedName>
</protein>
<dbReference type="Pfam" id="PF08642">
    <property type="entry name" value="Rxt3"/>
    <property type="match status" value="1"/>
</dbReference>
<feature type="region of interest" description="Disordered" evidence="1">
    <location>
        <begin position="228"/>
        <end position="255"/>
    </location>
</feature>
<feature type="compositionally biased region" description="Low complexity" evidence="1">
    <location>
        <begin position="1"/>
        <end position="27"/>
    </location>
</feature>
<dbReference type="AlphaFoldDB" id="A0A1Y2CCT3"/>
<gene>
    <name evidence="2" type="ORF">BCR33DRAFT_716677</name>
</gene>
<dbReference type="Proteomes" id="UP000193642">
    <property type="component" value="Unassembled WGS sequence"/>
</dbReference>
<dbReference type="STRING" id="329046.A0A1Y2CCT3"/>
<sequence>MRVAPTTPTLASSPVPPATTTTATNPAESGSAPSATADIGSTSQGAKRPLQPSPSSVPSAANQSGDADATAPAQSTESTTDESDAKRRKTDSQESKPVFSIGKKGEVTVVNADELVAPHTHLASSKYLGSVVYTPPTPNPLSPSLPTLSLLPKFNTSHLNGLLDVYVPAHNLSFLNNPGVQSRAVWGTHIYTDDSDIVAILVHSGWYQCIDAPKFRHSVSTTKSAVDKHRAAWESDPEKNSTPIPTTSPTPTDPIIPTPHPTLKSIPLHDLVVTLRVLPRLEKYTGTACVGLTDKDVVYSSRGWGGSHEGESICIVSVRQIPTRHAHPGVLRTTTIIRSPATTAIKRNTRKSGAIEWCSMRKTEGLLKRGKVVVSSVTGQVLTRLNGALCSKYSPTVLREWPRFLQDSLVDLTGAKPVDVEIPENVSYGLSGAELKKMEGWAYWRVRLSVPGTVLVLEGESRAFKVLEVERVVSGAATVESYKVTGVNSSAPLLVGLGEIEWRLGGVYVKGAHQVFEVDRFSFVKKDDQV</sequence>
<reference evidence="2 3" key="1">
    <citation type="submission" date="2016-07" db="EMBL/GenBank/DDBJ databases">
        <title>Pervasive Adenine N6-methylation of Active Genes in Fungi.</title>
        <authorList>
            <consortium name="DOE Joint Genome Institute"/>
            <person name="Mondo S.J."/>
            <person name="Dannebaum R.O."/>
            <person name="Kuo R.C."/>
            <person name="Labutti K."/>
            <person name="Haridas S."/>
            <person name="Kuo A."/>
            <person name="Salamov A."/>
            <person name="Ahrendt S.R."/>
            <person name="Lipzen A."/>
            <person name="Sullivan W."/>
            <person name="Andreopoulos W.B."/>
            <person name="Clum A."/>
            <person name="Lindquist E."/>
            <person name="Daum C."/>
            <person name="Ramamoorthy G.K."/>
            <person name="Gryganskyi A."/>
            <person name="Culley D."/>
            <person name="Magnuson J.K."/>
            <person name="James T.Y."/>
            <person name="O'Malley M.A."/>
            <person name="Stajich J.E."/>
            <person name="Spatafora J.W."/>
            <person name="Visel A."/>
            <person name="Grigoriev I.V."/>
        </authorList>
    </citation>
    <scope>NUCLEOTIDE SEQUENCE [LARGE SCALE GENOMIC DNA]</scope>
    <source>
        <strain evidence="2 3">JEL800</strain>
    </source>
</reference>
<evidence type="ECO:0000256" key="1">
    <source>
        <dbReference type="SAM" id="MobiDB-lite"/>
    </source>
</evidence>
<feature type="region of interest" description="Disordered" evidence="1">
    <location>
        <begin position="1"/>
        <end position="99"/>
    </location>
</feature>
<feature type="compositionally biased region" description="Pro residues" evidence="1">
    <location>
        <begin position="246"/>
        <end position="255"/>
    </location>
</feature>
<feature type="compositionally biased region" description="Polar residues" evidence="1">
    <location>
        <begin position="53"/>
        <end position="65"/>
    </location>
</feature>
<evidence type="ECO:0000313" key="2">
    <source>
        <dbReference type="EMBL" id="ORY44707.1"/>
    </source>
</evidence>
<name>A0A1Y2CCT3_9FUNG</name>
<accession>A0A1Y2CCT3</accession>
<proteinExistence type="predicted"/>
<organism evidence="2 3">
    <name type="scientific">Rhizoclosmatium globosum</name>
    <dbReference type="NCBI Taxonomy" id="329046"/>
    <lineage>
        <taxon>Eukaryota</taxon>
        <taxon>Fungi</taxon>
        <taxon>Fungi incertae sedis</taxon>
        <taxon>Chytridiomycota</taxon>
        <taxon>Chytridiomycota incertae sedis</taxon>
        <taxon>Chytridiomycetes</taxon>
        <taxon>Chytridiales</taxon>
        <taxon>Chytriomycetaceae</taxon>
        <taxon>Rhizoclosmatium</taxon>
    </lineage>
</organism>